<evidence type="ECO:0000313" key="2">
    <source>
        <dbReference type="Proteomes" id="UP001201449"/>
    </source>
</evidence>
<organism evidence="1 2">
    <name type="scientific">Mariniradius sediminis</name>
    <dbReference type="NCBI Taxonomy" id="2909237"/>
    <lineage>
        <taxon>Bacteria</taxon>
        <taxon>Pseudomonadati</taxon>
        <taxon>Bacteroidota</taxon>
        <taxon>Cytophagia</taxon>
        <taxon>Cytophagales</taxon>
        <taxon>Cyclobacteriaceae</taxon>
        <taxon>Mariniradius</taxon>
    </lineage>
</organism>
<evidence type="ECO:0008006" key="3">
    <source>
        <dbReference type="Google" id="ProtNLM"/>
    </source>
</evidence>
<name>A0ABS9BXU6_9BACT</name>
<dbReference type="Proteomes" id="UP001201449">
    <property type="component" value="Unassembled WGS sequence"/>
</dbReference>
<dbReference type="EMBL" id="JAKEVZ010000016">
    <property type="protein sequence ID" value="MCF1752890.1"/>
    <property type="molecule type" value="Genomic_DNA"/>
</dbReference>
<accession>A0ABS9BXU6</accession>
<comment type="caution">
    <text evidence="1">The sequence shown here is derived from an EMBL/GenBank/DDBJ whole genome shotgun (WGS) entry which is preliminary data.</text>
</comment>
<reference evidence="1 2" key="1">
    <citation type="submission" date="2022-01" db="EMBL/GenBank/DDBJ databases">
        <title>Mariniradius saccharolyticus sp. nov., isolated from sediment of a river.</title>
        <authorList>
            <person name="Liu H."/>
        </authorList>
    </citation>
    <scope>NUCLEOTIDE SEQUENCE [LARGE SCALE GENOMIC DNA]</scope>
    <source>
        <strain evidence="1 2">RY-2</strain>
    </source>
</reference>
<dbReference type="RefSeq" id="WP_040481119.1">
    <property type="nucleotide sequence ID" value="NZ_JAKEVZ010000016.1"/>
</dbReference>
<protein>
    <recommendedName>
        <fullName evidence="3">DKNYY family protein</fullName>
    </recommendedName>
</protein>
<proteinExistence type="predicted"/>
<dbReference type="PROSITE" id="PS51257">
    <property type="entry name" value="PROKAR_LIPOPROTEIN"/>
    <property type="match status" value="1"/>
</dbReference>
<gene>
    <name evidence="1" type="ORF">L0U89_17665</name>
</gene>
<sequence length="195" mass="22663">MKNKLIVSVLLLATFSCDRVNRLTAEDYAWMPYGENQTLVFKSNFGEIDTIFLLKKDTIFGYPEAQKFNGIVTQHVVIYCRHTSPIKGGHRYLTGEFFSVFRNKQNKTSIDVQLRTKKAAFYGYRHELLIEDLLADGFITLVTTQAEYEDVLVFSSDPYFSNRERFISNLYWSKSKGLVRYEKTDGECWELVEGD</sequence>
<keyword evidence="2" id="KW-1185">Reference proteome</keyword>
<evidence type="ECO:0000313" key="1">
    <source>
        <dbReference type="EMBL" id="MCF1752890.1"/>
    </source>
</evidence>